<evidence type="ECO:0000256" key="7">
    <source>
        <dbReference type="ARBA" id="ARBA00029447"/>
    </source>
</evidence>
<dbReference type="Gene3D" id="1.10.287.950">
    <property type="entry name" value="Methyl-accepting chemotaxis protein"/>
    <property type="match status" value="1"/>
</dbReference>
<evidence type="ECO:0000256" key="8">
    <source>
        <dbReference type="PROSITE-ProRule" id="PRU00284"/>
    </source>
</evidence>
<evidence type="ECO:0000256" key="3">
    <source>
        <dbReference type="ARBA" id="ARBA00022692"/>
    </source>
</evidence>
<evidence type="ECO:0000256" key="4">
    <source>
        <dbReference type="ARBA" id="ARBA00022989"/>
    </source>
</evidence>
<dbReference type="Gene3D" id="3.30.450.20">
    <property type="entry name" value="PAS domain"/>
    <property type="match status" value="1"/>
</dbReference>
<feature type="domain" description="HAMP" evidence="11">
    <location>
        <begin position="221"/>
        <end position="274"/>
    </location>
</feature>
<dbReference type="RefSeq" id="WP_307258239.1">
    <property type="nucleotide sequence ID" value="NZ_JAUSUC010000040.1"/>
</dbReference>
<dbReference type="CDD" id="cd06225">
    <property type="entry name" value="HAMP"/>
    <property type="match status" value="1"/>
</dbReference>
<evidence type="ECO:0000256" key="2">
    <source>
        <dbReference type="ARBA" id="ARBA00022475"/>
    </source>
</evidence>
<dbReference type="InterPro" id="IPR004089">
    <property type="entry name" value="MCPsignal_dom"/>
</dbReference>
<dbReference type="Pfam" id="PF00015">
    <property type="entry name" value="MCPsignal"/>
    <property type="match status" value="1"/>
</dbReference>
<name>A0AAJ1T2Y9_9BACI</name>
<dbReference type="SUPFAM" id="SSF58104">
    <property type="entry name" value="Methyl-accepting chemotaxis protein (MCP) signaling domain"/>
    <property type="match status" value="1"/>
</dbReference>
<feature type="transmembrane region" description="Helical" evidence="9">
    <location>
        <begin position="197"/>
        <end position="219"/>
    </location>
</feature>
<dbReference type="EMBL" id="JAUSUC010000040">
    <property type="protein sequence ID" value="MDQ0216237.1"/>
    <property type="molecule type" value="Genomic_DNA"/>
</dbReference>
<dbReference type="InterPro" id="IPR003660">
    <property type="entry name" value="HAMP_dom"/>
</dbReference>
<dbReference type="GO" id="GO:0005886">
    <property type="term" value="C:plasma membrane"/>
    <property type="evidence" value="ECO:0007669"/>
    <property type="project" value="UniProtKB-SubCell"/>
</dbReference>
<evidence type="ECO:0000313" key="12">
    <source>
        <dbReference type="EMBL" id="MDQ0216237.1"/>
    </source>
</evidence>
<dbReference type="Pfam" id="PF00672">
    <property type="entry name" value="HAMP"/>
    <property type="match status" value="1"/>
</dbReference>
<dbReference type="PANTHER" id="PTHR32089">
    <property type="entry name" value="METHYL-ACCEPTING CHEMOTAXIS PROTEIN MCPB"/>
    <property type="match status" value="1"/>
</dbReference>
<keyword evidence="13" id="KW-1185">Reference proteome</keyword>
<accession>A0AAJ1T2Y9</accession>
<keyword evidence="3 9" id="KW-0812">Transmembrane</keyword>
<dbReference type="SMART" id="SM01049">
    <property type="entry name" value="Cache_2"/>
    <property type="match status" value="1"/>
</dbReference>
<comment type="similarity">
    <text evidence="7">Belongs to the methyl-accepting chemotaxis (MCP) protein family.</text>
</comment>
<proteinExistence type="inferred from homology"/>
<sequence length="579" mass="63167">MKIKSIKYSFIAIALILLAIPAIVVGAVSYNKAQSELNKLGKVNLKNNVNFTLEAINTLNHQVEKGGISKEEAQEQVKEMILGKKRNDGTRPISDRFDLGKDGYLFAMDDEAKLLGHPVREGESLMGTLTPEGKDIGKLLVTAGSRRSGKFVYYQWALPKSEETAPKVTYVAKDPHWGWIIGAGTYMRDFNSGANSILGITLITLGIALFLGGVIIYSYTKRMIVPLLKIEKEVQYIATGDLTRSPLNIQRHDELGRLGDHVNLMKQSLKEIISNVEKNAGKVNATSGELSASSDEASNASEQISYTMNEIAAGAEHQKTFIVETNDAIKEMDRTFQDIYQNSREAVQASEKVSSAATIGMKTLSVAVSQMNDIHQSIESLADDISTLVFETNNIDNIVRAISDIANQTNLLALNASIEAARAGDHGKGFAVVAEEVRKLAEQSSSSTEQITQMIHGIHKYVQTAEKTMIQSSNEVKEGVVTIGQANENFDAIQSAVEHMEVVITNISDSIEMIGEKTHRIVNIVDSIRMGSEETANGTEGIAAATEEQMASMEEIAASTNALSSLAEELHQSIQRFKL</sequence>
<evidence type="ECO:0000256" key="1">
    <source>
        <dbReference type="ARBA" id="ARBA00004651"/>
    </source>
</evidence>
<dbReference type="SMART" id="SM00283">
    <property type="entry name" value="MA"/>
    <property type="match status" value="1"/>
</dbReference>
<keyword evidence="5 9" id="KW-0472">Membrane</keyword>
<dbReference type="Proteomes" id="UP001237207">
    <property type="component" value="Unassembled WGS sequence"/>
</dbReference>
<dbReference type="AlphaFoldDB" id="A0AAJ1T2Y9"/>
<organism evidence="12 13">
    <name type="scientific">Oikeobacillus pervagus</name>
    <dbReference type="NCBI Taxonomy" id="1325931"/>
    <lineage>
        <taxon>Bacteria</taxon>
        <taxon>Bacillati</taxon>
        <taxon>Bacillota</taxon>
        <taxon>Bacilli</taxon>
        <taxon>Bacillales</taxon>
        <taxon>Bacillaceae</taxon>
        <taxon>Oikeobacillus</taxon>
    </lineage>
</organism>
<evidence type="ECO:0000256" key="5">
    <source>
        <dbReference type="ARBA" id="ARBA00023136"/>
    </source>
</evidence>
<dbReference type="PROSITE" id="PS50111">
    <property type="entry name" value="CHEMOTAXIS_TRANSDUC_2"/>
    <property type="match status" value="1"/>
</dbReference>
<dbReference type="GO" id="GO:0007165">
    <property type="term" value="P:signal transduction"/>
    <property type="evidence" value="ECO:0007669"/>
    <property type="project" value="UniProtKB-KW"/>
</dbReference>
<comment type="subcellular location">
    <subcellularLocation>
        <location evidence="1">Cell membrane</location>
        <topology evidence="1">Multi-pass membrane protein</topology>
    </subcellularLocation>
</comment>
<keyword evidence="4 9" id="KW-1133">Transmembrane helix</keyword>
<protein>
    <submittedName>
        <fullName evidence="12">Methyl-accepting chemotaxis protein</fullName>
    </submittedName>
</protein>
<keyword evidence="2" id="KW-1003">Cell membrane</keyword>
<evidence type="ECO:0000256" key="9">
    <source>
        <dbReference type="SAM" id="Phobius"/>
    </source>
</evidence>
<dbReference type="CDD" id="cd18774">
    <property type="entry name" value="PDC2_HK_sensor"/>
    <property type="match status" value="1"/>
</dbReference>
<dbReference type="CDD" id="cd11386">
    <property type="entry name" value="MCP_signal"/>
    <property type="match status" value="1"/>
</dbReference>
<dbReference type="PROSITE" id="PS50885">
    <property type="entry name" value="HAMP"/>
    <property type="match status" value="1"/>
</dbReference>
<dbReference type="InterPro" id="IPR033480">
    <property type="entry name" value="sCache_2"/>
</dbReference>
<evidence type="ECO:0000256" key="6">
    <source>
        <dbReference type="ARBA" id="ARBA00023224"/>
    </source>
</evidence>
<evidence type="ECO:0000259" key="11">
    <source>
        <dbReference type="PROSITE" id="PS50885"/>
    </source>
</evidence>
<comment type="caution">
    <text evidence="12">The sequence shown here is derived from an EMBL/GenBank/DDBJ whole genome shotgun (WGS) entry which is preliminary data.</text>
</comment>
<reference evidence="12" key="1">
    <citation type="submission" date="2023-07" db="EMBL/GenBank/DDBJ databases">
        <title>Genomic Encyclopedia of Type Strains, Phase IV (KMG-IV): sequencing the most valuable type-strain genomes for metagenomic binning, comparative biology and taxonomic classification.</title>
        <authorList>
            <person name="Goeker M."/>
        </authorList>
    </citation>
    <scope>NUCLEOTIDE SEQUENCE</scope>
    <source>
        <strain evidence="12">DSM 23947</strain>
    </source>
</reference>
<gene>
    <name evidence="12" type="ORF">J2S13_002677</name>
</gene>
<feature type="domain" description="Methyl-accepting transducer" evidence="10">
    <location>
        <begin position="293"/>
        <end position="564"/>
    </location>
</feature>
<keyword evidence="6 8" id="KW-0807">Transducer</keyword>
<evidence type="ECO:0000259" key="10">
    <source>
        <dbReference type="PROSITE" id="PS50111"/>
    </source>
</evidence>
<dbReference type="Pfam" id="PF17200">
    <property type="entry name" value="sCache_2"/>
    <property type="match status" value="1"/>
</dbReference>
<evidence type="ECO:0000313" key="13">
    <source>
        <dbReference type="Proteomes" id="UP001237207"/>
    </source>
</evidence>
<dbReference type="PANTHER" id="PTHR32089:SF114">
    <property type="entry name" value="METHYL-ACCEPTING CHEMOTAXIS PROTEIN MCPB"/>
    <property type="match status" value="1"/>
</dbReference>
<dbReference type="SMART" id="SM00304">
    <property type="entry name" value="HAMP"/>
    <property type="match status" value="1"/>
</dbReference>